<dbReference type="Gene3D" id="3.40.50.1240">
    <property type="entry name" value="Phosphoglycerate mutase-like"/>
    <property type="match status" value="1"/>
</dbReference>
<comment type="caution">
    <text evidence="1">The sequence shown here is derived from an EMBL/GenBank/DDBJ whole genome shotgun (WGS) entry which is preliminary data.</text>
</comment>
<protein>
    <recommendedName>
        <fullName evidence="3">Phosphoglycerate mutase family</fullName>
    </recommendedName>
</protein>
<dbReference type="SUPFAM" id="SSF53254">
    <property type="entry name" value="Phosphoglycerate mutase-like"/>
    <property type="match status" value="1"/>
</dbReference>
<dbReference type="AlphaFoldDB" id="A0A4Y1ZHL2"/>
<name>A0A4Y1ZHL2_9BACL</name>
<reference evidence="1 2" key="1">
    <citation type="submission" date="2017-11" db="EMBL/GenBank/DDBJ databases">
        <title>Draft Genome Sequence of Sporolactobacillus inulinus NBRC 111894 Isolated from Koso, a Japanese Sugar-Vegetable Fermented Beverage.</title>
        <authorList>
            <person name="Chiou T.Y."/>
            <person name="Oshima K."/>
            <person name="Suda W."/>
            <person name="Hattori M."/>
            <person name="Takahashi T."/>
        </authorList>
    </citation>
    <scope>NUCLEOTIDE SEQUENCE [LARGE SCALE GENOMIC DNA]</scope>
    <source>
        <strain evidence="1 2">NBRC111894</strain>
    </source>
</reference>
<dbReference type="EMBL" id="BEXB01000057">
    <property type="protein sequence ID" value="GAY78682.1"/>
    <property type="molecule type" value="Genomic_DNA"/>
</dbReference>
<evidence type="ECO:0000313" key="1">
    <source>
        <dbReference type="EMBL" id="GAY78682.1"/>
    </source>
</evidence>
<accession>A0A4Y1ZHL2</accession>
<sequence length="125" mass="14686">MPDTTFQCSGPEHFLELMKEVNRFEGEHNASCKFAWESYSVVKRRVADVLKKYSDYNFIVVVTHGIVIRQFVTRGRIPYSCLLEKTSKISNLQQLNRHNSNESMKITMNKSQQQYMKGDRENVFQ</sequence>
<dbReference type="InterPro" id="IPR029033">
    <property type="entry name" value="His_PPase_superfam"/>
</dbReference>
<organism evidence="1 2">
    <name type="scientific">Sporolactobacillus inulinus</name>
    <dbReference type="NCBI Taxonomy" id="2078"/>
    <lineage>
        <taxon>Bacteria</taxon>
        <taxon>Bacillati</taxon>
        <taxon>Bacillota</taxon>
        <taxon>Bacilli</taxon>
        <taxon>Bacillales</taxon>
        <taxon>Sporolactobacillaceae</taxon>
        <taxon>Sporolactobacillus</taxon>
    </lineage>
</organism>
<dbReference type="Proteomes" id="UP000319716">
    <property type="component" value="Unassembled WGS sequence"/>
</dbReference>
<evidence type="ECO:0008006" key="3">
    <source>
        <dbReference type="Google" id="ProtNLM"/>
    </source>
</evidence>
<evidence type="ECO:0000313" key="2">
    <source>
        <dbReference type="Proteomes" id="UP000319716"/>
    </source>
</evidence>
<proteinExistence type="predicted"/>
<gene>
    <name evidence="1" type="ORF">NBRC111894_4236</name>
</gene>